<reference evidence="1 2" key="1">
    <citation type="submission" date="2012-10" db="EMBL/GenBank/DDBJ databases">
        <authorList>
            <person name="Genoscope - CEA"/>
        </authorList>
    </citation>
    <scope>NUCLEOTIDE SEQUENCE [LARGE SCALE GENOMIC DNA]</scope>
    <source>
        <strain evidence="2">AM13 / DSM 14728</strain>
    </source>
</reference>
<proteinExistence type="predicted"/>
<name>L0RAG7_9BACT</name>
<dbReference type="RefSeq" id="WP_015335812.1">
    <property type="nucleotide sequence ID" value="NC_020055.1"/>
</dbReference>
<dbReference type="eggNOG" id="COG0438">
    <property type="taxonomic scope" value="Bacteria"/>
</dbReference>
<dbReference type="HOGENOM" id="CLU_745416_0_0_7"/>
<organism evidence="1 2">
    <name type="scientific">Maridesulfovibrio hydrothermalis AM13 = DSM 14728</name>
    <dbReference type="NCBI Taxonomy" id="1121451"/>
    <lineage>
        <taxon>Bacteria</taxon>
        <taxon>Pseudomonadati</taxon>
        <taxon>Thermodesulfobacteriota</taxon>
        <taxon>Desulfovibrionia</taxon>
        <taxon>Desulfovibrionales</taxon>
        <taxon>Desulfovibrionaceae</taxon>
        <taxon>Maridesulfovibrio</taxon>
    </lineage>
</organism>
<dbReference type="Proteomes" id="UP000010808">
    <property type="component" value="Chromosome"/>
</dbReference>
<dbReference type="Gene3D" id="3.40.50.2000">
    <property type="entry name" value="Glycogen Phosphorylase B"/>
    <property type="match status" value="2"/>
</dbReference>
<dbReference type="OrthoDB" id="9775208at2"/>
<evidence type="ECO:0000313" key="2">
    <source>
        <dbReference type="Proteomes" id="UP000010808"/>
    </source>
</evidence>
<gene>
    <name evidence="1" type="ORF">DESAM_20920</name>
</gene>
<dbReference type="EMBL" id="FO203522">
    <property type="protein sequence ID" value="CCO23207.1"/>
    <property type="molecule type" value="Genomic_DNA"/>
</dbReference>
<dbReference type="KEGG" id="dhy:DESAM_20920"/>
<keyword evidence="2" id="KW-1185">Reference proteome</keyword>
<protein>
    <submittedName>
        <fullName evidence="1">Uncharacterized protein</fullName>
    </submittedName>
</protein>
<evidence type="ECO:0000313" key="1">
    <source>
        <dbReference type="EMBL" id="CCO23207.1"/>
    </source>
</evidence>
<dbReference type="STRING" id="1121451.DESAM_20920"/>
<sequence length="371" mass="42362">MRIAHIGNLANLGFLHCFFLRKAGIDAHLYVNDTVKILPIPYENGNVVIDYDWIHRYPRKNLLAMFANQFPLALELSKYDLVHSWTCSLLPLAELILALKNKSYFAYATGSDLREAGQRITANGFRIRRHFKNAAYVAHTFDMLTLQVSQKIQLKNCGLLKIPVGNTAPKTYDTDQSRETIFFLPSRLHFTPKDKHELVFKNNNRFIFAFARYVKAGGKAHLILLRRGSDYKQSMSIIKQLGIEKDITWKNEMTPIELSNFFYKCDVVIDQFNDLSYPLPGGALAIEAMAHGTPVMIGNDVELNKKFYGTCCPNLSCSTEDEILDMIVHCEDKTAVKKAGLASKEWINTHHGWKVITDELIRMYSLYIAED</sequence>
<accession>L0RAG7</accession>
<dbReference type="SUPFAM" id="SSF53756">
    <property type="entry name" value="UDP-Glycosyltransferase/glycogen phosphorylase"/>
    <property type="match status" value="1"/>
</dbReference>
<dbReference type="PATRIC" id="fig|1121451.3.peg.1189"/>
<dbReference type="AlphaFoldDB" id="L0RAG7"/>